<feature type="compositionally biased region" description="Polar residues" evidence="1">
    <location>
        <begin position="982"/>
        <end position="991"/>
    </location>
</feature>
<organism evidence="3 4">
    <name type="scientific">Hydnomerulius pinastri MD-312</name>
    <dbReference type="NCBI Taxonomy" id="994086"/>
    <lineage>
        <taxon>Eukaryota</taxon>
        <taxon>Fungi</taxon>
        <taxon>Dikarya</taxon>
        <taxon>Basidiomycota</taxon>
        <taxon>Agaricomycotina</taxon>
        <taxon>Agaricomycetes</taxon>
        <taxon>Agaricomycetidae</taxon>
        <taxon>Boletales</taxon>
        <taxon>Boletales incertae sedis</taxon>
        <taxon>Leucogyrophana</taxon>
    </lineage>
</organism>
<feature type="compositionally biased region" description="Pro residues" evidence="1">
    <location>
        <begin position="1231"/>
        <end position="1241"/>
    </location>
</feature>
<evidence type="ECO:0000256" key="1">
    <source>
        <dbReference type="SAM" id="MobiDB-lite"/>
    </source>
</evidence>
<feature type="compositionally biased region" description="Low complexity" evidence="1">
    <location>
        <begin position="1256"/>
        <end position="1267"/>
    </location>
</feature>
<reference evidence="3 4" key="1">
    <citation type="submission" date="2014-04" db="EMBL/GenBank/DDBJ databases">
        <title>Evolutionary Origins and Diversification of the Mycorrhizal Mutualists.</title>
        <authorList>
            <consortium name="DOE Joint Genome Institute"/>
            <consortium name="Mycorrhizal Genomics Consortium"/>
            <person name="Kohler A."/>
            <person name="Kuo A."/>
            <person name="Nagy L.G."/>
            <person name="Floudas D."/>
            <person name="Copeland A."/>
            <person name="Barry K.W."/>
            <person name="Cichocki N."/>
            <person name="Veneault-Fourrey C."/>
            <person name="LaButti K."/>
            <person name="Lindquist E.A."/>
            <person name="Lipzen A."/>
            <person name="Lundell T."/>
            <person name="Morin E."/>
            <person name="Murat C."/>
            <person name="Riley R."/>
            <person name="Ohm R."/>
            <person name="Sun H."/>
            <person name="Tunlid A."/>
            <person name="Henrissat B."/>
            <person name="Grigoriev I.V."/>
            <person name="Hibbett D.S."/>
            <person name="Martin F."/>
        </authorList>
    </citation>
    <scope>NUCLEOTIDE SEQUENCE [LARGE SCALE GENOMIC DNA]</scope>
    <source>
        <strain evidence="3 4">MD-312</strain>
    </source>
</reference>
<feature type="region of interest" description="Disordered" evidence="1">
    <location>
        <begin position="843"/>
        <end position="1427"/>
    </location>
</feature>
<feature type="region of interest" description="Disordered" evidence="1">
    <location>
        <begin position="703"/>
        <end position="781"/>
    </location>
</feature>
<feature type="region of interest" description="Disordered" evidence="1">
    <location>
        <begin position="795"/>
        <end position="826"/>
    </location>
</feature>
<feature type="compositionally biased region" description="Low complexity" evidence="1">
    <location>
        <begin position="850"/>
        <end position="867"/>
    </location>
</feature>
<feature type="compositionally biased region" description="Low complexity" evidence="1">
    <location>
        <begin position="800"/>
        <end position="826"/>
    </location>
</feature>
<feature type="region of interest" description="Disordered" evidence="1">
    <location>
        <begin position="504"/>
        <end position="524"/>
    </location>
</feature>
<protein>
    <recommendedName>
        <fullName evidence="5">PH domain-containing protein</fullName>
    </recommendedName>
</protein>
<feature type="compositionally biased region" description="Polar residues" evidence="1">
    <location>
        <begin position="15"/>
        <end position="26"/>
    </location>
</feature>
<feature type="compositionally biased region" description="Polar residues" evidence="1">
    <location>
        <begin position="1082"/>
        <end position="1102"/>
    </location>
</feature>
<feature type="compositionally biased region" description="Basic residues" evidence="1">
    <location>
        <begin position="426"/>
        <end position="438"/>
    </location>
</feature>
<feature type="compositionally biased region" description="Polar residues" evidence="1">
    <location>
        <begin position="999"/>
        <end position="1010"/>
    </location>
</feature>
<accession>A0A0C9WF54</accession>
<evidence type="ECO:0000313" key="4">
    <source>
        <dbReference type="Proteomes" id="UP000053820"/>
    </source>
</evidence>
<feature type="region of interest" description="Disordered" evidence="1">
    <location>
        <begin position="426"/>
        <end position="484"/>
    </location>
</feature>
<feature type="region of interest" description="Disordered" evidence="1">
    <location>
        <begin position="251"/>
        <end position="304"/>
    </location>
</feature>
<keyword evidence="2" id="KW-0812">Transmembrane</keyword>
<keyword evidence="2" id="KW-1133">Transmembrane helix</keyword>
<dbReference type="EMBL" id="KN839846">
    <property type="protein sequence ID" value="KIJ64496.1"/>
    <property type="molecule type" value="Genomic_DNA"/>
</dbReference>
<feature type="compositionally biased region" description="Polar residues" evidence="1">
    <location>
        <begin position="1194"/>
        <end position="1220"/>
    </location>
</feature>
<feature type="compositionally biased region" description="Polar residues" evidence="1">
    <location>
        <begin position="755"/>
        <end position="769"/>
    </location>
</feature>
<name>A0A0C9WF54_9AGAM</name>
<feature type="compositionally biased region" description="Pro residues" evidence="1">
    <location>
        <begin position="1380"/>
        <end position="1400"/>
    </location>
</feature>
<feature type="compositionally biased region" description="Polar residues" evidence="1">
    <location>
        <begin position="731"/>
        <end position="741"/>
    </location>
</feature>
<dbReference type="OrthoDB" id="3256387at2759"/>
<keyword evidence="2" id="KW-0472">Membrane</keyword>
<evidence type="ECO:0000256" key="2">
    <source>
        <dbReference type="SAM" id="Phobius"/>
    </source>
</evidence>
<feature type="region of interest" description="Disordered" evidence="1">
    <location>
        <begin position="384"/>
        <end position="414"/>
    </location>
</feature>
<feature type="compositionally biased region" description="Polar residues" evidence="1">
    <location>
        <begin position="281"/>
        <end position="297"/>
    </location>
</feature>
<feature type="compositionally biased region" description="Pro residues" evidence="1">
    <location>
        <begin position="1176"/>
        <end position="1191"/>
    </location>
</feature>
<feature type="compositionally biased region" description="Polar residues" evidence="1">
    <location>
        <begin position="1277"/>
        <end position="1303"/>
    </location>
</feature>
<proteinExistence type="predicted"/>
<feature type="compositionally biased region" description="Low complexity" evidence="1">
    <location>
        <begin position="1310"/>
        <end position="1323"/>
    </location>
</feature>
<feature type="compositionally biased region" description="Low complexity" evidence="1">
    <location>
        <begin position="1110"/>
        <end position="1145"/>
    </location>
</feature>
<feature type="compositionally biased region" description="Polar residues" evidence="1">
    <location>
        <begin position="384"/>
        <end position="404"/>
    </location>
</feature>
<gene>
    <name evidence="3" type="ORF">HYDPIDRAFT_187848</name>
</gene>
<dbReference type="HOGENOM" id="CLU_004467_0_0_1"/>
<evidence type="ECO:0008006" key="5">
    <source>
        <dbReference type="Google" id="ProtNLM"/>
    </source>
</evidence>
<feature type="compositionally biased region" description="Basic and acidic residues" evidence="1">
    <location>
        <begin position="471"/>
        <end position="484"/>
    </location>
</feature>
<keyword evidence="4" id="KW-1185">Reference proteome</keyword>
<dbReference type="Proteomes" id="UP000053820">
    <property type="component" value="Unassembled WGS sequence"/>
</dbReference>
<feature type="region of interest" description="Disordered" evidence="1">
    <location>
        <begin position="1"/>
        <end position="26"/>
    </location>
</feature>
<evidence type="ECO:0000313" key="3">
    <source>
        <dbReference type="EMBL" id="KIJ64496.1"/>
    </source>
</evidence>
<sequence>MSKLTPHQLALGQNAAPQCRQTTHQPSKLPLRDAVCPRRFPYVLLLQTFGQSTRHPRTNFSESIERLSIMSTFLARGDQEIQCWGEANLQVKGGQESAAAGRAGLKTTANKELMTLRQTGNECVFWWLMAQYKWIKEVLLQNESQLAIDNARALSVNWAQQQRLLGGCNDQAQRAVPLSFFSISYFFFFSFVYSVWGLFVIRMESSPSEVGELEFAFPSASASSLREGLEGSEAHFSDELVDGEWTKLYHQHSHHHQASSNHNHSPSSHHEEPSSRRGSPMPTSLRFSQQSTTQSHLHLQRENTPKSLLDSWLSRRSSVQSASTASHATNVNNVGLSHAHSLNSKLKGKERSLDSADSSSVGFGYGYGYGYDADNLVSTFSNPSASFTSYDSSPRSIPLQSQNNQPPPRKPRTSLLSAASDALGLRKKVGSASRKKPSPHYVPHTTHVMPDVIEISARNDTTVTTTVDGSTAHRDYEHEERERLRDAAAQSIGLDPDLLHDSRRAESLSSLDSPQGPPQVARIPPFPATLAALSTLTQMSATLPKFSPPSSLLVYALAKQWKLRTIVLTSHTASHKTHVHLFKSAAPDEREVERLEVTEESVIFVAEEDVGGRGSVVKLAGKDVGTKRNAGSGDESTRTMWFLQMTDPAESQRWIAAIKNAVLSQRSLRAGLGIPSQTNGGHEPRGDMDVMLSMHLQGIISSQPIKSPASTATPPMTPRGLTPPKSPSPPQSLRSLTISVPPSSPAAAIKGIFTGTRSRSPSIDAANSPTHPPAHPEDSFGAMGASLLTMLRTNATPDASSSPSHSLTLPLPHSQSQGSPAPSVRSASVPVVITASELKISKERDVSGLSSSPTSTSTCTPHTPSNPFHSPPGMLTLSLQPPPRKSKNASTHPPPAFSQEPQGMYKQADGNRSVAGSFGIQSTKSSDQHTPRATSPAPHVRSMSPGGAPRSISPGVGISAPSASGGLSRDGSITPGMRCVSPSVNFRSASPITRLRSVSPDTGANGSTRLSLAVPTVEPPSRSSSLSKRWSRQGVPLPKRLTPPSGPPPSVPGSPENTRRASLALYPHTPHPYAADRPPSPASSNSYSQTGLSPRSASSLSPTFWKRTSDSSAYSVSSASTSDSRALARLSAPVSGSLSSSLGSAVGVGGPTRAMSLSVPAASPVARKVSAKRRSMPPPRPAPSFAPPPAPSSEQGFVSGPTSPVASATPIQKSFRNSVAQRALRLSLTAPKPPPSSVLPPRPDEADAGQKHRRSSSSGNSASMSPSDLYPIPASPSRPTATLSRSSTPVQSSPAPSTRSLSIKQRLRILSAPSASSSPLLSSMFTPPTHVSTLDLDDDNENDPPITPSHVHVPSHQPFGLGEHITTMQNDPSFLQLPTPTTPNLPKPPPRSPFRPPPPSSNGLSAPPGPDRDFVALSPPPPRRASKQIAVMVAQPEKLESELPDFSDTGSVYPEENMLAALSARGSVVSLGFVAT</sequence>
<feature type="transmembrane region" description="Helical" evidence="2">
    <location>
        <begin position="178"/>
        <end position="199"/>
    </location>
</feature>